<dbReference type="Proteomes" id="UP000335636">
    <property type="component" value="Unassembled WGS sequence"/>
</dbReference>
<feature type="region of interest" description="Disordered" evidence="1">
    <location>
        <begin position="346"/>
        <end position="377"/>
    </location>
</feature>
<evidence type="ECO:0000313" key="4">
    <source>
        <dbReference type="Proteomes" id="UP000335636"/>
    </source>
</evidence>
<gene>
    <name evidence="2" type="ORF">GHT09_002093</name>
    <name evidence="3" type="ORF">MONAX_5E031699</name>
</gene>
<evidence type="ECO:0000313" key="2">
    <source>
        <dbReference type="EMBL" id="KAF7466585.1"/>
    </source>
</evidence>
<reference evidence="2" key="2">
    <citation type="submission" date="2020-08" db="EMBL/GenBank/DDBJ databases">
        <authorList>
            <person name="Shumante A."/>
            <person name="Zimin A.V."/>
            <person name="Puiu D."/>
            <person name="Salzberg S.L."/>
        </authorList>
    </citation>
    <scope>NUCLEOTIDE SEQUENCE</scope>
    <source>
        <strain evidence="2">WC2-LM</strain>
        <tissue evidence="2">Liver</tissue>
    </source>
</reference>
<protein>
    <submittedName>
        <fullName evidence="3">Uncharacterized protein</fullName>
    </submittedName>
</protein>
<dbReference type="Proteomes" id="UP000662637">
    <property type="component" value="Unassembled WGS sequence"/>
</dbReference>
<feature type="region of interest" description="Disordered" evidence="1">
    <location>
        <begin position="1"/>
        <end position="42"/>
    </location>
</feature>
<dbReference type="EMBL" id="CABDUW010000001">
    <property type="protein sequence ID" value="VTJ50757.1"/>
    <property type="molecule type" value="Genomic_DNA"/>
</dbReference>
<dbReference type="EMBL" id="WJEC01007840">
    <property type="protein sequence ID" value="KAF7466585.1"/>
    <property type="molecule type" value="Genomic_DNA"/>
</dbReference>
<evidence type="ECO:0000256" key="1">
    <source>
        <dbReference type="SAM" id="MobiDB-lite"/>
    </source>
</evidence>
<feature type="region of interest" description="Disordered" evidence="1">
    <location>
        <begin position="293"/>
        <end position="322"/>
    </location>
</feature>
<name>A0A5E4A0M0_MARMO</name>
<reference evidence="3 4" key="1">
    <citation type="submission" date="2019-04" db="EMBL/GenBank/DDBJ databases">
        <authorList>
            <person name="Alioto T."/>
            <person name="Alioto T."/>
        </authorList>
    </citation>
    <scope>NUCLEOTIDE SEQUENCE [LARGE SCALE GENOMIC DNA]</scope>
</reference>
<accession>A0A5E4A0M0</accession>
<organism evidence="3 4">
    <name type="scientific">Marmota monax</name>
    <name type="common">Woodchuck</name>
    <dbReference type="NCBI Taxonomy" id="9995"/>
    <lineage>
        <taxon>Eukaryota</taxon>
        <taxon>Metazoa</taxon>
        <taxon>Chordata</taxon>
        <taxon>Craniata</taxon>
        <taxon>Vertebrata</taxon>
        <taxon>Euteleostomi</taxon>
        <taxon>Mammalia</taxon>
        <taxon>Eutheria</taxon>
        <taxon>Euarchontoglires</taxon>
        <taxon>Glires</taxon>
        <taxon>Rodentia</taxon>
        <taxon>Sciuromorpha</taxon>
        <taxon>Sciuridae</taxon>
        <taxon>Xerinae</taxon>
        <taxon>Marmotini</taxon>
        <taxon>Marmota</taxon>
    </lineage>
</organism>
<keyword evidence="4" id="KW-1185">Reference proteome</keyword>
<sequence>MTERGHGASWTPGTQEALNLQLASWKHGRGPPSWERTPPPHSVESCRTLSVFAEAVLKAEVLYKAEVISRAEFANTTEQPPAFQYELAAKPEVFSMPQEPSKCEVSWESESSPLDSSMSEALPGAEEFSNGEFSVPEEEPRDKYFLDDYLGQAAAGPPLEEESAVQGEGLSMLPLQLLPSLQDPFAEVELKLARLSSTVARIDVPQPGAPQPGAPQVPEQCLCWASSIRGWPGAPGSTGQLEGWDGGAGYQIDACLTGRGGCGSGSSPGELQRRSGAVGEERMVLAQTIPLPPTLFSLEHPSPPELPEPSDTSSEAEVSNSDLPLSTLSISLALCEVDLVTEVTNEMESTAEPSSWMEAEAEAAQGTQPQPLHPAGSLRKENVGVEVAVLTEELLDQQKAGDPTGGRRGAVAGLGWVGYARELLPVSTDLRPALPPLGSGVKVSGCHSWLGRQASLLSYVGCPQVLLSPQFLWLASTALHDVGLTCLGNKPSQGPCDLLESWAVFTYFMALSKSLS</sequence>
<evidence type="ECO:0000313" key="3">
    <source>
        <dbReference type="EMBL" id="VTJ50757.1"/>
    </source>
</evidence>
<dbReference type="AlphaFoldDB" id="A0A5E4A0M0"/>
<feature type="compositionally biased region" description="Polar residues" evidence="1">
    <location>
        <begin position="11"/>
        <end position="22"/>
    </location>
</feature>
<proteinExistence type="predicted"/>